<comment type="subcellular location">
    <subcellularLocation>
        <location evidence="1 7">Cell membrane</location>
        <topology evidence="1 7">Multi-pass membrane protein</topology>
    </subcellularLocation>
</comment>
<dbReference type="SUPFAM" id="SSF161098">
    <property type="entry name" value="MetI-like"/>
    <property type="match status" value="1"/>
</dbReference>
<dbReference type="Proteomes" id="UP000266720">
    <property type="component" value="Chromosome"/>
</dbReference>
<dbReference type="STRING" id="697581.TCARB_0445"/>
<dbReference type="GO" id="GO:0005886">
    <property type="term" value="C:plasma membrane"/>
    <property type="evidence" value="ECO:0007669"/>
    <property type="project" value="UniProtKB-SubCell"/>
</dbReference>
<dbReference type="Gene3D" id="1.10.3720.10">
    <property type="entry name" value="MetI-like"/>
    <property type="match status" value="1"/>
</dbReference>
<dbReference type="GeneID" id="25405902"/>
<dbReference type="KEGG" id="tcb:TCARB_0445"/>
<evidence type="ECO:0000256" key="6">
    <source>
        <dbReference type="ARBA" id="ARBA00023136"/>
    </source>
</evidence>
<evidence type="ECO:0000256" key="5">
    <source>
        <dbReference type="ARBA" id="ARBA00022989"/>
    </source>
</evidence>
<evidence type="ECO:0000259" key="8">
    <source>
        <dbReference type="PROSITE" id="PS50928"/>
    </source>
</evidence>
<name>A0A3G1A825_9CREN</name>
<evidence type="ECO:0000256" key="7">
    <source>
        <dbReference type="RuleBase" id="RU363032"/>
    </source>
</evidence>
<evidence type="ECO:0000256" key="4">
    <source>
        <dbReference type="ARBA" id="ARBA00022692"/>
    </source>
</evidence>
<dbReference type="InterPro" id="IPR035906">
    <property type="entry name" value="MetI-like_sf"/>
</dbReference>
<dbReference type="PANTHER" id="PTHR32243">
    <property type="entry name" value="MALTOSE TRANSPORT SYSTEM PERMEASE-RELATED"/>
    <property type="match status" value="1"/>
</dbReference>
<dbReference type="InterPro" id="IPR000515">
    <property type="entry name" value="MetI-like"/>
</dbReference>
<evidence type="ECO:0000256" key="1">
    <source>
        <dbReference type="ARBA" id="ARBA00004651"/>
    </source>
</evidence>
<dbReference type="PROSITE" id="PS50928">
    <property type="entry name" value="ABC_TM1"/>
    <property type="match status" value="1"/>
</dbReference>
<comment type="similarity">
    <text evidence="7">Belongs to the binding-protein-dependent transport system permease family.</text>
</comment>
<feature type="transmembrane region" description="Helical" evidence="7">
    <location>
        <begin position="174"/>
        <end position="195"/>
    </location>
</feature>
<sequence length="267" mass="29741">MASLSDAILVIIVLSVIIPLGSLILISFMPPGERTFPPVHYTLDNYVYVLDKLKFYQNMFNTFYFITLAVLISLVISIPTAYAIARLPINYHLWVITVGLVILVKSLPPGSLLVPIYDWLWRLKLTNTPLGVAISYQVYTLPYTIWLLTSFFLDLPREIEVAARLDGAGSFSRLIHVILPISIPGIISAVIMNYLNLWNEYMYSSVMVSSSRYQTAAVILGQMVSSEYVVEWGVMAAANVLSIIPALIFVSFVQKNISRAITGGIKG</sequence>
<dbReference type="EMBL" id="CP007493">
    <property type="protein sequence ID" value="AJB41517.1"/>
    <property type="molecule type" value="Genomic_DNA"/>
</dbReference>
<proteinExistence type="inferred from homology"/>
<feature type="transmembrane region" description="Helical" evidence="7">
    <location>
        <begin position="134"/>
        <end position="153"/>
    </location>
</feature>
<gene>
    <name evidence="9" type="ORF">TCARB_0445</name>
</gene>
<evidence type="ECO:0000313" key="9">
    <source>
        <dbReference type="EMBL" id="AJB41517.1"/>
    </source>
</evidence>
<feature type="transmembrane region" description="Helical" evidence="7">
    <location>
        <begin position="91"/>
        <end position="114"/>
    </location>
</feature>
<feature type="transmembrane region" description="Helical" evidence="7">
    <location>
        <begin position="232"/>
        <end position="253"/>
    </location>
</feature>
<dbReference type="Pfam" id="PF00528">
    <property type="entry name" value="BPD_transp_1"/>
    <property type="match status" value="1"/>
</dbReference>
<dbReference type="RefSeq" id="WP_020963018.1">
    <property type="nucleotide sequence ID" value="NZ_CP007493.1"/>
</dbReference>
<evidence type="ECO:0000256" key="2">
    <source>
        <dbReference type="ARBA" id="ARBA00022448"/>
    </source>
</evidence>
<keyword evidence="4 7" id="KW-0812">Transmembrane</keyword>
<dbReference type="PANTHER" id="PTHR32243:SF18">
    <property type="entry name" value="INNER MEMBRANE ABC TRANSPORTER PERMEASE PROTEIN YCJP"/>
    <property type="match status" value="1"/>
</dbReference>
<keyword evidence="6 7" id="KW-0472">Membrane</keyword>
<keyword evidence="3" id="KW-1003">Cell membrane</keyword>
<organism evidence="9 10">
    <name type="scientific">Thermofilum adornatum 1505</name>
    <dbReference type="NCBI Taxonomy" id="697581"/>
    <lineage>
        <taxon>Archaea</taxon>
        <taxon>Thermoproteota</taxon>
        <taxon>Thermoprotei</taxon>
        <taxon>Thermofilales</taxon>
        <taxon>Thermofilaceae</taxon>
        <taxon>Thermofilum</taxon>
    </lineage>
</organism>
<keyword evidence="5 7" id="KW-1133">Transmembrane helix</keyword>
<feature type="transmembrane region" description="Helical" evidence="7">
    <location>
        <begin position="63"/>
        <end position="84"/>
    </location>
</feature>
<accession>A0A3G1A825</accession>
<reference evidence="10" key="1">
    <citation type="book" date="2010" name="EXTREMOPHILES" publisher="0:0-0">
        <title>Complete genome sequences of ten hyperthermophilic archaea reveal their metabolic capabilities and possible ecological roles.</title>
        <editorList>
            <person name="?"/>
        </editorList>
        <authorList>
            <person name="Ravin N.V."/>
            <person name="Mardanov A.V."/>
            <person name="Bonch-Osmolovskaya E.A."/>
            <person name="Skryabin K.G."/>
        </authorList>
    </citation>
    <scope>NUCLEOTIDE SEQUENCE [LARGE SCALE GENOMIC DNA]</scope>
    <source>
        <strain evidence="10">1505</strain>
    </source>
</reference>
<dbReference type="CDD" id="cd06261">
    <property type="entry name" value="TM_PBP2"/>
    <property type="match status" value="1"/>
</dbReference>
<feature type="domain" description="ABC transmembrane type-1" evidence="8">
    <location>
        <begin position="59"/>
        <end position="253"/>
    </location>
</feature>
<protein>
    <submittedName>
        <fullName evidence="9">ABC transporter, membrane spanning protein</fullName>
    </submittedName>
</protein>
<dbReference type="AlphaFoldDB" id="A0A3G1A825"/>
<evidence type="ECO:0000313" key="10">
    <source>
        <dbReference type="Proteomes" id="UP000266720"/>
    </source>
</evidence>
<dbReference type="GO" id="GO:0055085">
    <property type="term" value="P:transmembrane transport"/>
    <property type="evidence" value="ECO:0007669"/>
    <property type="project" value="InterPro"/>
</dbReference>
<evidence type="ECO:0000256" key="3">
    <source>
        <dbReference type="ARBA" id="ARBA00022475"/>
    </source>
</evidence>
<feature type="transmembrane region" description="Helical" evidence="7">
    <location>
        <begin position="7"/>
        <end position="29"/>
    </location>
</feature>
<keyword evidence="2 7" id="KW-0813">Transport</keyword>
<dbReference type="GeneID" id="16574017"/>
<dbReference type="InterPro" id="IPR050901">
    <property type="entry name" value="BP-dep_ABC_trans_perm"/>
</dbReference>